<sequence>MFQLPNIYQQHLKNQFNLPQYLTLYLLLNLLQNLKTIRLEEIARRFPYPIKLRSRVALLHK</sequence>
<evidence type="ECO:0000313" key="2">
    <source>
        <dbReference type="Proteomes" id="UP000437131"/>
    </source>
</evidence>
<proteinExistence type="predicted"/>
<dbReference type="EMBL" id="WMIA01000010">
    <property type="protein sequence ID" value="MTF39142.1"/>
    <property type="molecule type" value="Genomic_DNA"/>
</dbReference>
<dbReference type="AlphaFoldDB" id="A0A844GVR3"/>
<organism evidence="1 2">
    <name type="scientific">Cyanobacterium aponinum 0216</name>
    <dbReference type="NCBI Taxonomy" id="2676140"/>
    <lineage>
        <taxon>Bacteria</taxon>
        <taxon>Bacillati</taxon>
        <taxon>Cyanobacteriota</taxon>
        <taxon>Cyanophyceae</taxon>
        <taxon>Oscillatoriophycideae</taxon>
        <taxon>Chroococcales</taxon>
        <taxon>Geminocystaceae</taxon>
        <taxon>Cyanobacterium</taxon>
    </lineage>
</organism>
<dbReference type="Proteomes" id="UP000437131">
    <property type="component" value="Unassembled WGS sequence"/>
</dbReference>
<accession>A0A844GVR3</accession>
<dbReference type="RefSeq" id="WP_155083872.1">
    <property type="nucleotide sequence ID" value="NZ_WMIA01000010.1"/>
</dbReference>
<evidence type="ECO:0000313" key="1">
    <source>
        <dbReference type="EMBL" id="MTF39142.1"/>
    </source>
</evidence>
<reference evidence="1 2" key="1">
    <citation type="submission" date="2019-11" db="EMBL/GenBank/DDBJ databases">
        <title>Isolation of a new High Light Tolerant Cyanobacteria.</title>
        <authorList>
            <person name="Dobson Z."/>
            <person name="Vaughn N."/>
            <person name="Vaughn M."/>
            <person name="Fromme P."/>
            <person name="Mazor Y."/>
        </authorList>
    </citation>
    <scope>NUCLEOTIDE SEQUENCE [LARGE SCALE GENOMIC DNA]</scope>
    <source>
        <strain evidence="1 2">0216</strain>
    </source>
</reference>
<protein>
    <submittedName>
        <fullName evidence="1">Transposase</fullName>
    </submittedName>
</protein>
<name>A0A844GVR3_9CHRO</name>
<gene>
    <name evidence="1" type="ORF">GGC33_09395</name>
</gene>
<comment type="caution">
    <text evidence="1">The sequence shown here is derived from an EMBL/GenBank/DDBJ whole genome shotgun (WGS) entry which is preliminary data.</text>
</comment>